<dbReference type="Proteomes" id="UP000321197">
    <property type="component" value="Unassembled WGS sequence"/>
</dbReference>
<comment type="caution">
    <text evidence="1">The sequence shown here is derived from an EMBL/GenBank/DDBJ whole genome shotgun (WGS) entry which is preliminary data.</text>
</comment>
<proteinExistence type="predicted"/>
<protein>
    <submittedName>
        <fullName evidence="1">Uncharacterized protein</fullName>
    </submittedName>
</protein>
<dbReference type="OrthoDB" id="9931850at2"/>
<accession>A0A511R0T7</accession>
<dbReference type="RefSeq" id="WP_119340998.1">
    <property type="nucleotide sequence ID" value="NZ_BJXL01000016.1"/>
</dbReference>
<dbReference type="EMBL" id="BJXL01000016">
    <property type="protein sequence ID" value="GEM82606.1"/>
    <property type="molecule type" value="Genomic_DNA"/>
</dbReference>
<name>A0A511R0T7_9DEIN</name>
<organism evidence="1 2">
    <name type="scientific">Meiothermus hypogaeus NBRC 106114</name>
    <dbReference type="NCBI Taxonomy" id="1227553"/>
    <lineage>
        <taxon>Bacteria</taxon>
        <taxon>Thermotogati</taxon>
        <taxon>Deinococcota</taxon>
        <taxon>Deinococci</taxon>
        <taxon>Thermales</taxon>
        <taxon>Thermaceae</taxon>
        <taxon>Meiothermus</taxon>
    </lineage>
</organism>
<gene>
    <name evidence="1" type="ORF">MHY01S_07720</name>
</gene>
<dbReference type="AlphaFoldDB" id="A0A511R0T7"/>
<evidence type="ECO:0000313" key="2">
    <source>
        <dbReference type="Proteomes" id="UP000321197"/>
    </source>
</evidence>
<reference evidence="1 2" key="1">
    <citation type="submission" date="2019-07" db="EMBL/GenBank/DDBJ databases">
        <title>Whole genome shotgun sequence of Meiothermus hypogaeus NBRC 106114.</title>
        <authorList>
            <person name="Hosoyama A."/>
            <person name="Uohara A."/>
            <person name="Ohji S."/>
            <person name="Ichikawa N."/>
        </authorList>
    </citation>
    <scope>NUCLEOTIDE SEQUENCE [LARGE SCALE GENOMIC DNA]</scope>
    <source>
        <strain evidence="1 2">NBRC 106114</strain>
    </source>
</reference>
<sequence length="64" mass="7335">MEAKPPQPLDLVLHLEPATPQQPWRAVLLDPETGRRLEFESPLLLLQYLEQLCRNSGGRVFGIR</sequence>
<evidence type="ECO:0000313" key="1">
    <source>
        <dbReference type="EMBL" id="GEM82606.1"/>
    </source>
</evidence>